<evidence type="ECO:0000256" key="3">
    <source>
        <dbReference type="ARBA" id="ARBA00022448"/>
    </source>
</evidence>
<evidence type="ECO:0000256" key="6">
    <source>
        <dbReference type="ARBA" id="ARBA00023136"/>
    </source>
</evidence>
<dbReference type="InterPro" id="IPR004813">
    <property type="entry name" value="OPT"/>
</dbReference>
<dbReference type="Pfam" id="PF03169">
    <property type="entry name" value="OPT"/>
    <property type="match status" value="1"/>
</dbReference>
<evidence type="ECO:0000256" key="5">
    <source>
        <dbReference type="ARBA" id="ARBA00022989"/>
    </source>
</evidence>
<keyword evidence="9" id="KW-1185">Reference proteome</keyword>
<dbReference type="GO" id="GO:0035673">
    <property type="term" value="F:oligopeptide transmembrane transporter activity"/>
    <property type="evidence" value="ECO:0007669"/>
    <property type="project" value="InterPro"/>
</dbReference>
<evidence type="ECO:0000256" key="4">
    <source>
        <dbReference type="ARBA" id="ARBA00022692"/>
    </source>
</evidence>
<sequence>MFGFLFVVSLVGLFSIVPLRKLYFCLSPVVVIHCRRWLWSPKSKPTMKVAYLFAPILAFCNADGCGLTDWSLASNYGKVAIIIFSSWVGLACCGVMMSVVSTASDLMQNFKTGYLTLTSPRAIFISEVLGIAIGCLMSPFILLCGDSLRNVSAATFCLSGVTPICIKFLSGAINKASSEHFVCFAVPEKEVEAVAEALQFVFYSALNVRRLS</sequence>
<proteinExistence type="inferred from homology"/>
<evidence type="ECO:0000256" key="2">
    <source>
        <dbReference type="ARBA" id="ARBA00010276"/>
    </source>
</evidence>
<evidence type="ECO:0000313" key="8">
    <source>
        <dbReference type="EMBL" id="KAK7300914.1"/>
    </source>
</evidence>
<evidence type="ECO:0000313" key="9">
    <source>
        <dbReference type="Proteomes" id="UP001359559"/>
    </source>
</evidence>
<evidence type="ECO:0000256" key="7">
    <source>
        <dbReference type="SAM" id="Phobius"/>
    </source>
</evidence>
<dbReference type="GO" id="GO:0016020">
    <property type="term" value="C:membrane"/>
    <property type="evidence" value="ECO:0007669"/>
    <property type="project" value="UniProtKB-SubCell"/>
</dbReference>
<comment type="subcellular location">
    <subcellularLocation>
        <location evidence="1">Membrane</location>
        <topology evidence="1">Multi-pass membrane protein</topology>
    </subcellularLocation>
</comment>
<feature type="transmembrane region" description="Helical" evidence="7">
    <location>
        <begin position="123"/>
        <end position="143"/>
    </location>
</feature>
<organism evidence="8 9">
    <name type="scientific">Clitoria ternatea</name>
    <name type="common">Butterfly pea</name>
    <dbReference type="NCBI Taxonomy" id="43366"/>
    <lineage>
        <taxon>Eukaryota</taxon>
        <taxon>Viridiplantae</taxon>
        <taxon>Streptophyta</taxon>
        <taxon>Embryophyta</taxon>
        <taxon>Tracheophyta</taxon>
        <taxon>Spermatophyta</taxon>
        <taxon>Magnoliopsida</taxon>
        <taxon>eudicotyledons</taxon>
        <taxon>Gunneridae</taxon>
        <taxon>Pentapetalae</taxon>
        <taxon>rosids</taxon>
        <taxon>fabids</taxon>
        <taxon>Fabales</taxon>
        <taxon>Fabaceae</taxon>
        <taxon>Papilionoideae</taxon>
        <taxon>50 kb inversion clade</taxon>
        <taxon>NPAAA clade</taxon>
        <taxon>indigoferoid/millettioid clade</taxon>
        <taxon>Phaseoleae</taxon>
        <taxon>Clitoria</taxon>
    </lineage>
</organism>
<feature type="transmembrane region" description="Helical" evidence="7">
    <location>
        <begin position="49"/>
        <end position="67"/>
    </location>
</feature>
<gene>
    <name evidence="8" type="ORF">RJT34_11766</name>
</gene>
<keyword evidence="5 7" id="KW-1133">Transmembrane helix</keyword>
<dbReference type="EMBL" id="JAYKXN010000003">
    <property type="protein sequence ID" value="KAK7300914.1"/>
    <property type="molecule type" value="Genomic_DNA"/>
</dbReference>
<feature type="transmembrane region" description="Helical" evidence="7">
    <location>
        <begin position="79"/>
        <end position="103"/>
    </location>
</feature>
<keyword evidence="4 7" id="KW-0812">Transmembrane</keyword>
<dbReference type="AlphaFoldDB" id="A0AAN9JMJ0"/>
<dbReference type="Proteomes" id="UP001359559">
    <property type="component" value="Unassembled WGS sequence"/>
</dbReference>
<name>A0AAN9JMJ0_CLITE</name>
<comment type="similarity">
    <text evidence="2">Belongs to the YSL (TC 2.A.67.2) family.</text>
</comment>
<dbReference type="PANTHER" id="PTHR31645:SF20">
    <property type="entry name" value="METAL-NICOTIANAMINE TRANSPORTER YSL7"/>
    <property type="match status" value="1"/>
</dbReference>
<accession>A0AAN9JMJ0</accession>
<keyword evidence="6 7" id="KW-0472">Membrane</keyword>
<keyword evidence="3" id="KW-0813">Transport</keyword>
<protein>
    <submittedName>
        <fullName evidence="8">Uncharacterized protein</fullName>
    </submittedName>
</protein>
<reference evidence="8 9" key="1">
    <citation type="submission" date="2024-01" db="EMBL/GenBank/DDBJ databases">
        <title>The genomes of 5 underutilized Papilionoideae crops provide insights into root nodulation and disease resistance.</title>
        <authorList>
            <person name="Yuan L."/>
        </authorList>
    </citation>
    <scope>NUCLEOTIDE SEQUENCE [LARGE SCALE GENOMIC DNA]</scope>
    <source>
        <strain evidence="8">LY-2023</strain>
        <tissue evidence="8">Leaf</tissue>
    </source>
</reference>
<dbReference type="PANTHER" id="PTHR31645">
    <property type="entry name" value="OLIGOPEPTIDE TRANSPORTER YGL114W-RELATED"/>
    <property type="match status" value="1"/>
</dbReference>
<dbReference type="InterPro" id="IPR045035">
    <property type="entry name" value="YSL-like"/>
</dbReference>
<comment type="caution">
    <text evidence="8">The sequence shown here is derived from an EMBL/GenBank/DDBJ whole genome shotgun (WGS) entry which is preliminary data.</text>
</comment>
<evidence type="ECO:0000256" key="1">
    <source>
        <dbReference type="ARBA" id="ARBA00004141"/>
    </source>
</evidence>